<dbReference type="EMBL" id="MBTF01000002">
    <property type="protein sequence ID" value="OOQ61349.1"/>
    <property type="molecule type" value="Genomic_DNA"/>
</dbReference>
<dbReference type="PROSITE" id="PS51257">
    <property type="entry name" value="PROKAR_LIPOPROTEIN"/>
    <property type="match status" value="1"/>
</dbReference>
<evidence type="ECO:0000313" key="2">
    <source>
        <dbReference type="Proteomes" id="UP000189739"/>
    </source>
</evidence>
<dbReference type="OrthoDB" id="9829655at2"/>
<sequence length="273" mass="29840">MKQAFYQMLIIALFISSCSKKSQETTPKTVLEEAISSQYIHSGTTDKSLVVEYASYKAGADCDKAVFNAAKNMVQNSSGTNTVTVVGATLTMTFERNSNVQPAKLSLTTGSALDIAVKKKWDWKGVITLRKQNSFLSTTDFLNAVNVRVTPVNTGDVAKVLSKNAAGEIMVIEYALTTSNPSYSQAVQFDVQTSTPVTFKSQLAVNCLIPDFITPQQEMVLNISTRLAAPVEKPLGGGITSYQQEVDAYWATVSLGERIAQRYFVEKLYPTIK</sequence>
<evidence type="ECO:0000313" key="1">
    <source>
        <dbReference type="EMBL" id="OOQ61349.1"/>
    </source>
</evidence>
<reference evidence="1 2" key="1">
    <citation type="submission" date="2016-07" db="EMBL/GenBank/DDBJ databases">
        <title>Genomic analysis of zinc-resistant bacterium Mucilaginibacter pedocola TBZ30.</title>
        <authorList>
            <person name="Huang J."/>
            <person name="Tang J."/>
        </authorList>
    </citation>
    <scope>NUCLEOTIDE SEQUENCE [LARGE SCALE GENOMIC DNA]</scope>
    <source>
        <strain evidence="1 2">TBZ30</strain>
    </source>
</reference>
<accession>A0A1S9PKA1</accession>
<keyword evidence="2" id="KW-1185">Reference proteome</keyword>
<dbReference type="AlphaFoldDB" id="A0A1S9PKA1"/>
<name>A0A1S9PKA1_9SPHI</name>
<proteinExistence type="predicted"/>
<dbReference type="Proteomes" id="UP000189739">
    <property type="component" value="Unassembled WGS sequence"/>
</dbReference>
<dbReference type="STRING" id="1792845.BC343_20425"/>
<comment type="caution">
    <text evidence="1">The sequence shown here is derived from an EMBL/GenBank/DDBJ whole genome shotgun (WGS) entry which is preliminary data.</text>
</comment>
<dbReference type="RefSeq" id="WP_078346631.1">
    <property type="nucleotide sequence ID" value="NZ_MBTF01000002.1"/>
</dbReference>
<gene>
    <name evidence="1" type="ORF">BC343_20425</name>
</gene>
<protein>
    <submittedName>
        <fullName evidence="1">Uncharacterized protein</fullName>
    </submittedName>
</protein>
<organism evidence="1 2">
    <name type="scientific">Mucilaginibacter pedocola</name>
    <dbReference type="NCBI Taxonomy" id="1792845"/>
    <lineage>
        <taxon>Bacteria</taxon>
        <taxon>Pseudomonadati</taxon>
        <taxon>Bacteroidota</taxon>
        <taxon>Sphingobacteriia</taxon>
        <taxon>Sphingobacteriales</taxon>
        <taxon>Sphingobacteriaceae</taxon>
        <taxon>Mucilaginibacter</taxon>
    </lineage>
</organism>